<dbReference type="InterPro" id="IPR001791">
    <property type="entry name" value="Laminin_G"/>
</dbReference>
<feature type="disulfide bond" evidence="1">
    <location>
        <begin position="49"/>
        <end position="76"/>
    </location>
</feature>
<dbReference type="PANTHER" id="PTHR15036">
    <property type="entry name" value="PIKACHURIN-LIKE PROTEIN"/>
    <property type="match status" value="1"/>
</dbReference>
<dbReference type="InterPro" id="IPR050372">
    <property type="entry name" value="Neurexin-related_CASP"/>
</dbReference>
<dbReference type="SUPFAM" id="SSF49899">
    <property type="entry name" value="Concanavalin A-like lectins/glucanases"/>
    <property type="match status" value="2"/>
</dbReference>
<feature type="domain" description="Laminin G" evidence="3">
    <location>
        <begin position="1"/>
        <end position="76"/>
    </location>
</feature>
<proteinExistence type="predicted"/>
<comment type="caution">
    <text evidence="1">Lacks conserved residue(s) required for the propagation of feature annotation.</text>
</comment>
<keyword evidence="5" id="KW-1185">Reference proteome</keyword>
<dbReference type="EMBL" id="BLXT01005251">
    <property type="protein sequence ID" value="GFO21136.1"/>
    <property type="molecule type" value="Genomic_DNA"/>
</dbReference>
<accession>A0AAV4BQ26</accession>
<dbReference type="AlphaFoldDB" id="A0AAV4BQ26"/>
<organism evidence="4 5">
    <name type="scientific">Plakobranchus ocellatus</name>
    <dbReference type="NCBI Taxonomy" id="259542"/>
    <lineage>
        <taxon>Eukaryota</taxon>
        <taxon>Metazoa</taxon>
        <taxon>Spiralia</taxon>
        <taxon>Lophotrochozoa</taxon>
        <taxon>Mollusca</taxon>
        <taxon>Gastropoda</taxon>
        <taxon>Heterobranchia</taxon>
        <taxon>Euthyneura</taxon>
        <taxon>Panpulmonata</taxon>
        <taxon>Sacoglossa</taxon>
        <taxon>Placobranchoidea</taxon>
        <taxon>Plakobranchidae</taxon>
        <taxon>Plakobranchus</taxon>
    </lineage>
</organism>
<sequence length="476" mass="51233">MNIDDAEMVEDDSVPDDLITDSPMYFGGLPSGFSVTSKAVLTTENIGGCMGDITINKKFQNLAIVPEKFGVTLGECSEEEEEEEEDTGKATLPPDLPPDQCGLAPRPSDHSGENTSIKGMRFGATLYSRYEYDMLPVKIKIRTVVFSMSFKTSTPSGMLFYTSDPEHIDFLGLYMLDGKLNYGFNCGSGTAVMTSPLNYNDGKWHHVKVTRYRQNGILNVDGVDVASGKSPGITQSLNTKAPYYVGGVREEVEKKAMKNLKDGFHSFHGCIDNVTANGLDLGPPSVEVDVAPCSKDLEPGSFIGSGGGYVETYDTYNVGKDMEVHVQIRPRSLNGILIAVQGTSNDFLALQMVEGSIVFTVDNGAGPISVTFEPSVQNVLCAGNWHDIHASKKGNDLKLTVDGVTVEQIGNGNPKSTSANTNGPLYIGGFPANAVKGVEPTGQFVGCIRHLRLNKKVQNIAAGYARRDISLKACPV</sequence>
<feature type="domain" description="Laminin G" evidence="3">
    <location>
        <begin position="299"/>
        <end position="474"/>
    </location>
</feature>
<feature type="compositionally biased region" description="Acidic residues" evidence="2">
    <location>
        <begin position="77"/>
        <end position="86"/>
    </location>
</feature>
<dbReference type="InterPro" id="IPR013320">
    <property type="entry name" value="ConA-like_dom_sf"/>
</dbReference>
<keyword evidence="1" id="KW-1015">Disulfide bond</keyword>
<dbReference type="Pfam" id="PF02210">
    <property type="entry name" value="Laminin_G_2"/>
    <property type="match status" value="1"/>
</dbReference>
<feature type="disulfide bond" evidence="1">
    <location>
        <begin position="447"/>
        <end position="474"/>
    </location>
</feature>
<protein>
    <submittedName>
        <fullName evidence="4">Laminin subunit alpha</fullName>
    </submittedName>
</protein>
<evidence type="ECO:0000256" key="2">
    <source>
        <dbReference type="SAM" id="MobiDB-lite"/>
    </source>
</evidence>
<dbReference type="PROSITE" id="PS50025">
    <property type="entry name" value="LAM_G_DOMAIN"/>
    <property type="match status" value="3"/>
</dbReference>
<evidence type="ECO:0000313" key="4">
    <source>
        <dbReference type="EMBL" id="GFO21136.1"/>
    </source>
</evidence>
<feature type="region of interest" description="Disordered" evidence="2">
    <location>
        <begin position="77"/>
        <end position="116"/>
    </location>
</feature>
<dbReference type="CDD" id="cd00110">
    <property type="entry name" value="LamG"/>
    <property type="match status" value="2"/>
</dbReference>
<gene>
    <name evidence="4" type="ORF">PoB_004764100</name>
</gene>
<dbReference type="Proteomes" id="UP000735302">
    <property type="component" value="Unassembled WGS sequence"/>
</dbReference>
<comment type="caution">
    <text evidence="4">The sequence shown here is derived from an EMBL/GenBank/DDBJ whole genome shotgun (WGS) entry which is preliminary data.</text>
</comment>
<evidence type="ECO:0000313" key="5">
    <source>
        <dbReference type="Proteomes" id="UP000735302"/>
    </source>
</evidence>
<dbReference type="PANTHER" id="PTHR15036:SF67">
    <property type="entry name" value="LAMININ SUBUNIT ALPHA-LIKE PROTEIN"/>
    <property type="match status" value="1"/>
</dbReference>
<name>A0AAV4BQ26_9GAST</name>
<evidence type="ECO:0000256" key="1">
    <source>
        <dbReference type="PROSITE-ProRule" id="PRU00122"/>
    </source>
</evidence>
<evidence type="ECO:0000259" key="3">
    <source>
        <dbReference type="PROSITE" id="PS50025"/>
    </source>
</evidence>
<dbReference type="Pfam" id="PF00054">
    <property type="entry name" value="Laminin_G_1"/>
    <property type="match status" value="1"/>
</dbReference>
<dbReference type="Gene3D" id="2.60.120.200">
    <property type="match status" value="3"/>
</dbReference>
<dbReference type="SMART" id="SM00282">
    <property type="entry name" value="LamG"/>
    <property type="match status" value="2"/>
</dbReference>
<feature type="domain" description="Laminin G" evidence="3">
    <location>
        <begin position="119"/>
        <end position="293"/>
    </location>
</feature>
<reference evidence="4 5" key="1">
    <citation type="journal article" date="2021" name="Elife">
        <title>Chloroplast acquisition without the gene transfer in kleptoplastic sea slugs, Plakobranchus ocellatus.</title>
        <authorList>
            <person name="Maeda T."/>
            <person name="Takahashi S."/>
            <person name="Yoshida T."/>
            <person name="Shimamura S."/>
            <person name="Takaki Y."/>
            <person name="Nagai Y."/>
            <person name="Toyoda A."/>
            <person name="Suzuki Y."/>
            <person name="Arimoto A."/>
            <person name="Ishii H."/>
            <person name="Satoh N."/>
            <person name="Nishiyama T."/>
            <person name="Hasebe M."/>
            <person name="Maruyama T."/>
            <person name="Minagawa J."/>
            <person name="Obokata J."/>
            <person name="Shigenobu S."/>
        </authorList>
    </citation>
    <scope>NUCLEOTIDE SEQUENCE [LARGE SCALE GENOMIC DNA]</scope>
</reference>